<dbReference type="AlphaFoldDB" id="A0A1Q3AHP5"/>
<accession>A0A1Q3AHP5</accession>
<feature type="transmembrane region" description="Helical" evidence="8">
    <location>
        <begin position="200"/>
        <end position="222"/>
    </location>
</feature>
<comment type="caution">
    <text evidence="9">The sequence shown here is derived from an EMBL/GenBank/DDBJ whole genome shotgun (WGS) entry which is preliminary data.</text>
</comment>
<dbReference type="GO" id="GO:0000139">
    <property type="term" value="C:Golgi membrane"/>
    <property type="evidence" value="ECO:0007669"/>
    <property type="project" value="UniProtKB-SubCell"/>
</dbReference>
<protein>
    <recommendedName>
        <fullName evidence="8">Protein transport protein SFT2</fullName>
    </recommendedName>
</protein>
<evidence type="ECO:0000256" key="8">
    <source>
        <dbReference type="RuleBase" id="RU363111"/>
    </source>
</evidence>
<reference evidence="9 10" key="1">
    <citation type="submission" date="2016-08" db="EMBL/GenBank/DDBJ databases">
        <title>Draft genome sequence of allopolyploid Zygosaccharomyces rouxii.</title>
        <authorList>
            <person name="Watanabe J."/>
            <person name="Uehara K."/>
            <person name="Mogi Y."/>
            <person name="Tsukioka Y."/>
        </authorList>
    </citation>
    <scope>NUCLEOTIDE SEQUENCE [LARGE SCALE GENOMIC DNA]</scope>
    <source>
        <strain evidence="9 10">NBRC 110957</strain>
    </source>
</reference>
<evidence type="ECO:0000256" key="3">
    <source>
        <dbReference type="ARBA" id="ARBA00022692"/>
    </source>
</evidence>
<feature type="transmembrane region" description="Helical" evidence="8">
    <location>
        <begin position="143"/>
        <end position="165"/>
    </location>
</feature>
<dbReference type="Proteomes" id="UP000187013">
    <property type="component" value="Unassembled WGS sequence"/>
</dbReference>
<evidence type="ECO:0000256" key="7">
    <source>
        <dbReference type="ARBA" id="ARBA00025800"/>
    </source>
</evidence>
<name>A0A1Q3AHP5_ZYGRO</name>
<dbReference type="EMBL" id="BDGX01000045">
    <property type="protein sequence ID" value="GAV55249.1"/>
    <property type="molecule type" value="Genomic_DNA"/>
</dbReference>
<evidence type="ECO:0000256" key="6">
    <source>
        <dbReference type="ARBA" id="ARBA00023136"/>
    </source>
</evidence>
<evidence type="ECO:0000256" key="2">
    <source>
        <dbReference type="ARBA" id="ARBA00022448"/>
    </source>
</evidence>
<dbReference type="Pfam" id="PF04178">
    <property type="entry name" value="Got1"/>
    <property type="match status" value="1"/>
</dbReference>
<sequence length="244" mass="27710">MVYSRQYQRDISSHFITICQLVVYTESNGCLPMDSSNQLNSFRNSFQRWNENRSQNSQGFNESAKTLFSSWADSFNNTAQDVYARLPMTRQDMEQDQEPSWFSLSRTERLLLFISFILGSAACFTICVFLFPVLAVKPRKFGLLWSMGSLLFVLAFGVLMGPIAYLKHLSSRERLPFTIFFFGTCLLTIYFAAISRSTLLTIPCAVLELIAVVYYAVSYFPFGAAGIRMMSYAGFNTARGALQI</sequence>
<dbReference type="PANTHER" id="PTHR23137:SF36">
    <property type="entry name" value="VESICLE TRANSPORT PROTEIN SFT2C"/>
    <property type="match status" value="1"/>
</dbReference>
<proteinExistence type="inferred from homology"/>
<feature type="transmembrane region" description="Helical" evidence="8">
    <location>
        <begin position="177"/>
        <end position="194"/>
    </location>
</feature>
<keyword evidence="6 8" id="KW-0472">Membrane</keyword>
<dbReference type="InterPro" id="IPR011691">
    <property type="entry name" value="Vesicle_transpt_SFT2"/>
</dbReference>
<comment type="subcellular location">
    <subcellularLocation>
        <location evidence="8">Golgi apparatus membrane</location>
        <topology evidence="8">Multi-pass membrane protein</topology>
    </subcellularLocation>
    <subcellularLocation>
        <location evidence="1">Membrane</location>
        <topology evidence="1">Multi-pass membrane protein</topology>
    </subcellularLocation>
</comment>
<keyword evidence="5 8" id="KW-1133">Transmembrane helix</keyword>
<evidence type="ECO:0000256" key="5">
    <source>
        <dbReference type="ARBA" id="ARBA00022989"/>
    </source>
</evidence>
<dbReference type="InterPro" id="IPR007305">
    <property type="entry name" value="Vesicle_transpt_Got1/SFT2"/>
</dbReference>
<dbReference type="OrthoDB" id="660759at2759"/>
<feature type="transmembrane region" description="Helical" evidence="8">
    <location>
        <begin position="110"/>
        <end position="131"/>
    </location>
</feature>
<evidence type="ECO:0000313" key="10">
    <source>
        <dbReference type="Proteomes" id="UP000187013"/>
    </source>
</evidence>
<keyword evidence="2 8" id="KW-0813">Transport</keyword>
<keyword evidence="4 8" id="KW-0653">Protein transport</keyword>
<evidence type="ECO:0000256" key="1">
    <source>
        <dbReference type="ARBA" id="ARBA00004141"/>
    </source>
</evidence>
<gene>
    <name evidence="9" type="ORF">ZYGR_0AS05730</name>
</gene>
<organism evidence="9 10">
    <name type="scientific">Zygosaccharomyces rouxii</name>
    <dbReference type="NCBI Taxonomy" id="4956"/>
    <lineage>
        <taxon>Eukaryota</taxon>
        <taxon>Fungi</taxon>
        <taxon>Dikarya</taxon>
        <taxon>Ascomycota</taxon>
        <taxon>Saccharomycotina</taxon>
        <taxon>Saccharomycetes</taxon>
        <taxon>Saccharomycetales</taxon>
        <taxon>Saccharomycetaceae</taxon>
        <taxon>Zygosaccharomyces</taxon>
    </lineage>
</organism>
<dbReference type="GO" id="GO:0016192">
    <property type="term" value="P:vesicle-mediated transport"/>
    <property type="evidence" value="ECO:0007669"/>
    <property type="project" value="InterPro"/>
</dbReference>
<comment type="similarity">
    <text evidence="7 8">Belongs to the SFT2 family.</text>
</comment>
<dbReference type="PANTHER" id="PTHR23137">
    <property type="entry name" value="VESICLE TRANSPORT PROTEIN-RELATED"/>
    <property type="match status" value="1"/>
</dbReference>
<evidence type="ECO:0000313" key="9">
    <source>
        <dbReference type="EMBL" id="GAV55249.1"/>
    </source>
</evidence>
<comment type="function">
    <text evidence="8">Nonessential protein required for the fusion of transport vesicles derived from the endocytic pathway with the Golgi complex.</text>
</comment>
<keyword evidence="8" id="KW-0333">Golgi apparatus</keyword>
<evidence type="ECO:0000256" key="4">
    <source>
        <dbReference type="ARBA" id="ARBA00022927"/>
    </source>
</evidence>
<dbReference type="GO" id="GO:0015031">
    <property type="term" value="P:protein transport"/>
    <property type="evidence" value="ECO:0007669"/>
    <property type="project" value="UniProtKB-KW"/>
</dbReference>
<keyword evidence="3 8" id="KW-0812">Transmembrane</keyword>